<gene>
    <name evidence="1" type="ORF">ACFPOU_20665</name>
</gene>
<dbReference type="EMBL" id="JBHSMS010000072">
    <property type="protein sequence ID" value="MFC5513516.1"/>
    <property type="molecule type" value="Genomic_DNA"/>
</dbReference>
<evidence type="ECO:0000313" key="1">
    <source>
        <dbReference type="EMBL" id="MFC5513516.1"/>
    </source>
</evidence>
<sequence length="87" mass="9524">MASENRAVPLAKAVPPYTKTSTFLQQALAESVPFDNVNSTAWQQSPLSLCKRVKKTKPAVRACGTSIAFHNAGYRSISVTRQHSFTK</sequence>
<comment type="caution">
    <text evidence="1">The sequence shown here is derived from an EMBL/GenBank/DDBJ whole genome shotgun (WGS) entry which is preliminary data.</text>
</comment>
<keyword evidence="2" id="KW-1185">Reference proteome</keyword>
<organism evidence="1 2">
    <name type="scientific">Massilia jejuensis</name>
    <dbReference type="NCBI Taxonomy" id="648894"/>
    <lineage>
        <taxon>Bacteria</taxon>
        <taxon>Pseudomonadati</taxon>
        <taxon>Pseudomonadota</taxon>
        <taxon>Betaproteobacteria</taxon>
        <taxon>Burkholderiales</taxon>
        <taxon>Oxalobacteraceae</taxon>
        <taxon>Telluria group</taxon>
        <taxon>Massilia</taxon>
    </lineage>
</organism>
<evidence type="ECO:0000313" key="2">
    <source>
        <dbReference type="Proteomes" id="UP001596031"/>
    </source>
</evidence>
<protein>
    <submittedName>
        <fullName evidence="1">Uncharacterized protein</fullName>
    </submittedName>
</protein>
<accession>A0ABW0PLH7</accession>
<proteinExistence type="predicted"/>
<name>A0ABW0PLH7_9BURK</name>
<reference evidence="2" key="1">
    <citation type="journal article" date="2019" name="Int. J. Syst. Evol. Microbiol.">
        <title>The Global Catalogue of Microorganisms (GCM) 10K type strain sequencing project: providing services to taxonomists for standard genome sequencing and annotation.</title>
        <authorList>
            <consortium name="The Broad Institute Genomics Platform"/>
            <consortium name="The Broad Institute Genome Sequencing Center for Infectious Disease"/>
            <person name="Wu L."/>
            <person name="Ma J."/>
        </authorList>
    </citation>
    <scope>NUCLEOTIDE SEQUENCE [LARGE SCALE GENOMIC DNA]</scope>
    <source>
        <strain evidence="2">CCUG 38813</strain>
    </source>
</reference>
<dbReference type="Proteomes" id="UP001596031">
    <property type="component" value="Unassembled WGS sequence"/>
</dbReference>
<dbReference type="RefSeq" id="WP_379725827.1">
    <property type="nucleotide sequence ID" value="NZ_JBHSMS010000072.1"/>
</dbReference>